<proteinExistence type="predicted"/>
<dbReference type="Proteomes" id="UP000242770">
    <property type="component" value="Unassembled WGS sequence"/>
</dbReference>
<keyword evidence="2" id="KW-1185">Reference proteome</keyword>
<organism evidence="1 2">
    <name type="scientific">Sporisorium scitamineum</name>
    <dbReference type="NCBI Taxonomy" id="49012"/>
    <lineage>
        <taxon>Eukaryota</taxon>
        <taxon>Fungi</taxon>
        <taxon>Dikarya</taxon>
        <taxon>Basidiomycota</taxon>
        <taxon>Ustilaginomycotina</taxon>
        <taxon>Ustilaginomycetes</taxon>
        <taxon>Ustilaginales</taxon>
        <taxon>Ustilaginaceae</taxon>
        <taxon>Sporisorium</taxon>
    </lineage>
</organism>
<feature type="non-terminal residue" evidence="1">
    <location>
        <position position="1"/>
    </location>
</feature>
<evidence type="ECO:0000313" key="1">
    <source>
        <dbReference type="EMBL" id="CDW96846.1"/>
    </source>
</evidence>
<dbReference type="AlphaFoldDB" id="A0A0F7S3C0"/>
<gene>
    <name evidence="1" type="primary">SSCI18290.1</name>
</gene>
<evidence type="ECO:0000313" key="2">
    <source>
        <dbReference type="Proteomes" id="UP000242770"/>
    </source>
</evidence>
<reference evidence="2" key="1">
    <citation type="submission" date="2014-06" db="EMBL/GenBank/DDBJ databases">
        <authorList>
            <person name="Berkman P.J."/>
        </authorList>
    </citation>
    <scope>NUCLEOTIDE SEQUENCE [LARGE SCALE GENOMIC DNA]</scope>
</reference>
<dbReference type="EMBL" id="CCFA01000954">
    <property type="protein sequence ID" value="CDW96846.1"/>
    <property type="molecule type" value="Genomic_DNA"/>
</dbReference>
<sequence length="69" mass="7496">PPPLQGLAQHLDSVLAALNVPSTDWCLALLLNAWSHDPGLCQGTRASLQISRKPELEIYPSLILEVINP</sequence>
<accession>A0A0F7S3C0</accession>
<protein>
    <submittedName>
        <fullName evidence="1">Uncharacterized protein</fullName>
    </submittedName>
</protein>
<name>A0A0F7S3C0_9BASI</name>